<accession>A0ABZ2Q1A5</accession>
<reference evidence="1 2" key="1">
    <citation type="submission" date="2024-02" db="EMBL/GenBank/DDBJ databases">
        <title>complete genome of Flavobacterium ginsenosidimutans Str. YTB16.</title>
        <authorList>
            <person name="Wang Q."/>
        </authorList>
    </citation>
    <scope>NUCLEOTIDE SEQUENCE [LARGE SCALE GENOMIC DNA]</scope>
    <source>
        <strain evidence="1 2">YTB16</strain>
    </source>
</reference>
<organism evidence="1 2">
    <name type="scientific">Flavobacterium ginsenosidimutans</name>
    <dbReference type="NCBI Taxonomy" id="687844"/>
    <lineage>
        <taxon>Bacteria</taxon>
        <taxon>Pseudomonadati</taxon>
        <taxon>Bacteroidota</taxon>
        <taxon>Flavobacteriia</taxon>
        <taxon>Flavobacteriales</taxon>
        <taxon>Flavobacteriaceae</taxon>
        <taxon>Flavobacterium</taxon>
    </lineage>
</organism>
<evidence type="ECO:0000313" key="2">
    <source>
        <dbReference type="Proteomes" id="UP001447857"/>
    </source>
</evidence>
<sequence length="87" mass="9797">MKTKLLVVLFLFLGLITEISPLIFQLIRTDSQCCDQNGSVRIEASERTASYYHKIDSRSEVELTSATQYIKVIIKNNCIDLGANDSI</sequence>
<name>A0ABZ2Q1A5_9FLAO</name>
<evidence type="ECO:0000313" key="1">
    <source>
        <dbReference type="EMBL" id="WXK47877.1"/>
    </source>
</evidence>
<proteinExistence type="predicted"/>
<dbReference type="EMBL" id="CP147988">
    <property type="protein sequence ID" value="WXK47877.1"/>
    <property type="molecule type" value="Genomic_DNA"/>
</dbReference>
<dbReference type="Proteomes" id="UP001447857">
    <property type="component" value="Chromosome"/>
</dbReference>
<keyword evidence="2" id="KW-1185">Reference proteome</keyword>
<gene>
    <name evidence="1" type="ORF">V6624_12695</name>
</gene>
<dbReference type="RefSeq" id="WP_162614883.1">
    <property type="nucleotide sequence ID" value="NZ_CP147988.1"/>
</dbReference>
<protein>
    <submittedName>
        <fullName evidence="1">Uncharacterized protein</fullName>
    </submittedName>
</protein>